<evidence type="ECO:0000259" key="3">
    <source>
        <dbReference type="PROSITE" id="PS51462"/>
    </source>
</evidence>
<dbReference type="PANTHER" id="PTHR43046:SF2">
    <property type="entry name" value="8-OXO-DGTP DIPHOSPHATASE-RELATED"/>
    <property type="match status" value="1"/>
</dbReference>
<dbReference type="Gene3D" id="3.90.79.10">
    <property type="entry name" value="Nucleoside Triphosphate Pyrophosphohydrolase"/>
    <property type="match status" value="1"/>
</dbReference>
<protein>
    <submittedName>
        <fullName evidence="4">8-oxo-dGTP pyrophosphatase MutT (NUDIX family)</fullName>
    </submittedName>
</protein>
<keyword evidence="2" id="KW-0378">Hydrolase</keyword>
<dbReference type="CDD" id="cd04690">
    <property type="entry name" value="NUDIX_Hydrolase"/>
    <property type="match status" value="1"/>
</dbReference>
<dbReference type="EMBL" id="JACHML010000001">
    <property type="protein sequence ID" value="MBB6391212.1"/>
    <property type="molecule type" value="Genomic_DNA"/>
</dbReference>
<dbReference type="InterPro" id="IPR015797">
    <property type="entry name" value="NUDIX_hydrolase-like_dom_sf"/>
</dbReference>
<evidence type="ECO:0000313" key="5">
    <source>
        <dbReference type="Proteomes" id="UP000537775"/>
    </source>
</evidence>
<evidence type="ECO:0000256" key="2">
    <source>
        <dbReference type="ARBA" id="ARBA00022801"/>
    </source>
</evidence>
<organism evidence="4 5">
    <name type="scientific">Microbacterium thalassium</name>
    <dbReference type="NCBI Taxonomy" id="362649"/>
    <lineage>
        <taxon>Bacteria</taxon>
        <taxon>Bacillati</taxon>
        <taxon>Actinomycetota</taxon>
        <taxon>Actinomycetes</taxon>
        <taxon>Micrococcales</taxon>
        <taxon>Microbacteriaceae</taxon>
        <taxon>Microbacterium</taxon>
    </lineage>
</organism>
<dbReference type="GO" id="GO:0016787">
    <property type="term" value="F:hydrolase activity"/>
    <property type="evidence" value="ECO:0007669"/>
    <property type="project" value="UniProtKB-KW"/>
</dbReference>
<sequence length="132" mass="13968">MSGVVHVSAAVVVGDDGRALVVRKRGAHVFQQPGGKPDPGEDALAAVVREVAEETGIIADPGAFEPLGRFSDTAANEPDHRVVADAFRLRVPAGSASAGAEIEELRWLTEAEIDAAPLAPLSRNHLIRFAWR</sequence>
<proteinExistence type="predicted"/>
<dbReference type="Proteomes" id="UP000537775">
    <property type="component" value="Unassembled WGS sequence"/>
</dbReference>
<dbReference type="InterPro" id="IPR000086">
    <property type="entry name" value="NUDIX_hydrolase_dom"/>
</dbReference>
<feature type="domain" description="Nudix hydrolase" evidence="3">
    <location>
        <begin position="2"/>
        <end position="131"/>
    </location>
</feature>
<gene>
    <name evidence="4" type="ORF">HD594_001525</name>
</gene>
<dbReference type="SUPFAM" id="SSF55811">
    <property type="entry name" value="Nudix"/>
    <property type="match status" value="1"/>
</dbReference>
<keyword evidence="5" id="KW-1185">Reference proteome</keyword>
<evidence type="ECO:0000313" key="4">
    <source>
        <dbReference type="EMBL" id="MBB6391212.1"/>
    </source>
</evidence>
<dbReference type="AlphaFoldDB" id="A0A7X0FPA3"/>
<dbReference type="PANTHER" id="PTHR43046">
    <property type="entry name" value="GDP-MANNOSE MANNOSYL HYDROLASE"/>
    <property type="match status" value="1"/>
</dbReference>
<accession>A0A7X0FPA3</accession>
<evidence type="ECO:0000256" key="1">
    <source>
        <dbReference type="ARBA" id="ARBA00001946"/>
    </source>
</evidence>
<dbReference type="RefSeq" id="WP_184750368.1">
    <property type="nucleotide sequence ID" value="NZ_BAAAJR010000010.1"/>
</dbReference>
<dbReference type="Pfam" id="PF00293">
    <property type="entry name" value="NUDIX"/>
    <property type="match status" value="1"/>
</dbReference>
<dbReference type="PROSITE" id="PS00893">
    <property type="entry name" value="NUDIX_BOX"/>
    <property type="match status" value="1"/>
</dbReference>
<dbReference type="InterPro" id="IPR020084">
    <property type="entry name" value="NUDIX_hydrolase_CS"/>
</dbReference>
<comment type="cofactor">
    <cofactor evidence="1">
        <name>Mg(2+)</name>
        <dbReference type="ChEBI" id="CHEBI:18420"/>
    </cofactor>
</comment>
<comment type="caution">
    <text evidence="4">The sequence shown here is derived from an EMBL/GenBank/DDBJ whole genome shotgun (WGS) entry which is preliminary data.</text>
</comment>
<dbReference type="PROSITE" id="PS51462">
    <property type="entry name" value="NUDIX"/>
    <property type="match status" value="1"/>
</dbReference>
<reference evidence="4 5" key="1">
    <citation type="submission" date="2020-08" db="EMBL/GenBank/DDBJ databases">
        <title>Sequencing the genomes of 1000 actinobacteria strains.</title>
        <authorList>
            <person name="Klenk H.-P."/>
        </authorList>
    </citation>
    <scope>NUCLEOTIDE SEQUENCE [LARGE SCALE GENOMIC DNA]</scope>
    <source>
        <strain evidence="4 5">DSM 12511</strain>
    </source>
</reference>
<name>A0A7X0FPA3_9MICO</name>